<reference evidence="1 2" key="1">
    <citation type="submission" date="2020-02" db="EMBL/GenBank/DDBJ databases">
        <title>A chromosome-scale genome assembly of the black bullhead catfish (Ameiurus melas).</title>
        <authorList>
            <person name="Wen M."/>
            <person name="Zham M."/>
            <person name="Cabau C."/>
            <person name="Klopp C."/>
            <person name="Donnadieu C."/>
            <person name="Roques C."/>
            <person name="Bouchez O."/>
            <person name="Lampietro C."/>
            <person name="Jouanno E."/>
            <person name="Herpin A."/>
            <person name="Louis A."/>
            <person name="Berthelot C."/>
            <person name="Parey E."/>
            <person name="Roest-Crollius H."/>
            <person name="Braasch I."/>
            <person name="Postlethwait J."/>
            <person name="Robinson-Rechavi M."/>
            <person name="Echchiki A."/>
            <person name="Begum T."/>
            <person name="Montfort J."/>
            <person name="Schartl M."/>
            <person name="Bobe J."/>
            <person name="Guiguen Y."/>
        </authorList>
    </citation>
    <scope>NUCLEOTIDE SEQUENCE [LARGE SCALE GENOMIC DNA]</scope>
    <source>
        <strain evidence="1">M_S1</strain>
        <tissue evidence="1">Blood</tissue>
    </source>
</reference>
<comment type="caution">
    <text evidence="1">The sequence shown here is derived from an EMBL/GenBank/DDBJ whole genome shotgun (WGS) entry which is preliminary data.</text>
</comment>
<proteinExistence type="predicted"/>
<evidence type="ECO:0000313" key="1">
    <source>
        <dbReference type="EMBL" id="KAF4090840.1"/>
    </source>
</evidence>
<evidence type="ECO:0000313" key="2">
    <source>
        <dbReference type="Proteomes" id="UP000593565"/>
    </source>
</evidence>
<protein>
    <submittedName>
        <fullName evidence="1">Uncharacterized protein</fullName>
    </submittedName>
</protein>
<dbReference type="AlphaFoldDB" id="A0A7J6B743"/>
<keyword evidence="2" id="KW-1185">Reference proteome</keyword>
<organism evidence="1 2">
    <name type="scientific">Ameiurus melas</name>
    <name type="common">Black bullhead</name>
    <name type="synonym">Silurus melas</name>
    <dbReference type="NCBI Taxonomy" id="219545"/>
    <lineage>
        <taxon>Eukaryota</taxon>
        <taxon>Metazoa</taxon>
        <taxon>Chordata</taxon>
        <taxon>Craniata</taxon>
        <taxon>Vertebrata</taxon>
        <taxon>Euteleostomi</taxon>
        <taxon>Actinopterygii</taxon>
        <taxon>Neopterygii</taxon>
        <taxon>Teleostei</taxon>
        <taxon>Ostariophysi</taxon>
        <taxon>Siluriformes</taxon>
        <taxon>Ictaluridae</taxon>
        <taxon>Ameiurus</taxon>
    </lineage>
</organism>
<dbReference type="Proteomes" id="UP000593565">
    <property type="component" value="Unassembled WGS sequence"/>
</dbReference>
<name>A0A7J6B743_AMEME</name>
<sequence length="132" mass="14733">MPTNPDLRNDTYTQVKNIINNALNTLLNDAGAKPFEPQSSFFTSSGNQVNVHMEYYFQDGDTTTPATFLHELTPVLGNVLIRIRLVLKNLTREPSEADVLLAANALLDSKIRRAQCLITANQQVHFQECTAN</sequence>
<gene>
    <name evidence="1" type="ORF">AMELA_G00056460</name>
</gene>
<dbReference type="EMBL" id="JAAGNN010000004">
    <property type="protein sequence ID" value="KAF4090840.1"/>
    <property type="molecule type" value="Genomic_DNA"/>
</dbReference>
<accession>A0A7J6B743</accession>